<dbReference type="GO" id="GO:0031982">
    <property type="term" value="C:vesicle"/>
    <property type="evidence" value="ECO:0007669"/>
    <property type="project" value="TreeGrafter"/>
</dbReference>
<dbReference type="CTD" id="9938437"/>
<comment type="similarity">
    <text evidence="1">Belongs to the cystatin family.</text>
</comment>
<dbReference type="GeneID" id="9938437"/>
<evidence type="ECO:0000313" key="6">
    <source>
        <dbReference type="EMBL" id="EFO27414.1"/>
    </source>
</evidence>
<dbReference type="PANTHER" id="PTHR46186:SF2">
    <property type="entry name" value="CYSTATIN"/>
    <property type="match status" value="1"/>
</dbReference>
<accession>A0A1S0U9X8</accession>
<dbReference type="InterPro" id="IPR000010">
    <property type="entry name" value="Cystatin_dom"/>
</dbReference>
<dbReference type="InParanoid" id="A0A1S0U9X8"/>
<evidence type="ECO:0000256" key="1">
    <source>
        <dbReference type="ARBA" id="ARBA00009403"/>
    </source>
</evidence>
<feature type="domain" description="Cystatin" evidence="5">
    <location>
        <begin position="20"/>
        <end position="97"/>
    </location>
</feature>
<dbReference type="PANTHER" id="PTHR46186">
    <property type="entry name" value="CYSTATIN"/>
    <property type="match status" value="1"/>
</dbReference>
<organism evidence="6">
    <name type="scientific">Loa loa</name>
    <name type="common">Eye worm</name>
    <name type="synonym">Filaria loa</name>
    <dbReference type="NCBI Taxonomy" id="7209"/>
    <lineage>
        <taxon>Eukaryota</taxon>
        <taxon>Metazoa</taxon>
        <taxon>Ecdysozoa</taxon>
        <taxon>Nematoda</taxon>
        <taxon>Chromadorea</taxon>
        <taxon>Rhabditida</taxon>
        <taxon>Spirurina</taxon>
        <taxon>Spiruromorpha</taxon>
        <taxon>Filarioidea</taxon>
        <taxon>Onchocercidae</taxon>
        <taxon>Loa</taxon>
    </lineage>
</organism>
<gene>
    <name evidence="6" type="ORF">LOAG_01067</name>
</gene>
<dbReference type="OMA" id="SMIMIND"/>
<protein>
    <submittedName>
        <fullName evidence="6">Cystatin</fullName>
    </submittedName>
</protein>
<evidence type="ECO:0000256" key="4">
    <source>
        <dbReference type="SAM" id="SignalP"/>
    </source>
</evidence>
<feature type="chain" id="PRO_5010334603" evidence="4">
    <location>
        <begin position="18"/>
        <end position="115"/>
    </location>
</feature>
<dbReference type="EMBL" id="JH712276">
    <property type="protein sequence ID" value="EFO27414.1"/>
    <property type="molecule type" value="Genomic_DNA"/>
</dbReference>
<dbReference type="Gene3D" id="3.10.450.10">
    <property type="match status" value="1"/>
</dbReference>
<evidence type="ECO:0000256" key="2">
    <source>
        <dbReference type="ARBA" id="ARBA00022690"/>
    </source>
</evidence>
<evidence type="ECO:0000259" key="5">
    <source>
        <dbReference type="Pfam" id="PF00031"/>
    </source>
</evidence>
<proteinExistence type="inferred from homology"/>
<dbReference type="AlphaFoldDB" id="A0A1S0U9X8"/>
<dbReference type="GO" id="GO:0004869">
    <property type="term" value="F:cysteine-type endopeptidase inhibitor activity"/>
    <property type="evidence" value="ECO:0007669"/>
    <property type="project" value="UniProtKB-KW"/>
</dbReference>
<dbReference type="KEGG" id="loa:LOAG_01067"/>
<keyword evidence="4" id="KW-0732">Signal</keyword>
<reference evidence="6" key="1">
    <citation type="submission" date="2012-04" db="EMBL/GenBank/DDBJ databases">
        <title>The Genome Sequence of Loa loa.</title>
        <authorList>
            <consortium name="The Broad Institute Genome Sequencing Platform"/>
            <consortium name="Broad Institute Genome Sequencing Center for Infectious Disease"/>
            <person name="Nutman T.B."/>
            <person name="Fink D.L."/>
            <person name="Russ C."/>
            <person name="Young S."/>
            <person name="Zeng Q."/>
            <person name="Gargeya S."/>
            <person name="Alvarado L."/>
            <person name="Berlin A."/>
            <person name="Chapman S.B."/>
            <person name="Chen Z."/>
            <person name="Freedman E."/>
            <person name="Gellesch M."/>
            <person name="Goldberg J."/>
            <person name="Griggs A."/>
            <person name="Gujja S."/>
            <person name="Heilman E.R."/>
            <person name="Heiman D."/>
            <person name="Howarth C."/>
            <person name="Mehta T."/>
            <person name="Neiman D."/>
            <person name="Pearson M."/>
            <person name="Roberts A."/>
            <person name="Saif S."/>
            <person name="Shea T."/>
            <person name="Shenoy N."/>
            <person name="Sisk P."/>
            <person name="Stolte C."/>
            <person name="Sykes S."/>
            <person name="White J."/>
            <person name="Yandava C."/>
            <person name="Haas B."/>
            <person name="Henn M.R."/>
            <person name="Nusbaum C."/>
            <person name="Birren B."/>
        </authorList>
    </citation>
    <scope>NUCLEOTIDE SEQUENCE [LARGE SCALE GENOMIC DNA]</scope>
</reference>
<dbReference type="Pfam" id="PF00031">
    <property type="entry name" value="Cystatin"/>
    <property type="match status" value="1"/>
</dbReference>
<dbReference type="OrthoDB" id="9941887at2759"/>
<sequence>MLEFVLLLTVFISFSSAQYENDPDVQDVVRDSMIMINDQMRGKSLYKLGKILKAKVLVVQNAIYQVTLLLIPTTCPKHQKVQNLSQCPVDRRQRQQTVNVKITESLTGEITVKVG</sequence>
<dbReference type="RefSeq" id="XP_003136655.1">
    <property type="nucleotide sequence ID" value="XM_003136607.1"/>
</dbReference>
<dbReference type="CDD" id="cd00042">
    <property type="entry name" value="CY"/>
    <property type="match status" value="1"/>
</dbReference>
<dbReference type="SUPFAM" id="SSF54403">
    <property type="entry name" value="Cystatin/monellin"/>
    <property type="match status" value="1"/>
</dbReference>
<feature type="signal peptide" evidence="4">
    <location>
        <begin position="1"/>
        <end position="17"/>
    </location>
</feature>
<dbReference type="InterPro" id="IPR046350">
    <property type="entry name" value="Cystatin_sf"/>
</dbReference>
<dbReference type="GO" id="GO:0005737">
    <property type="term" value="C:cytoplasm"/>
    <property type="evidence" value="ECO:0007669"/>
    <property type="project" value="TreeGrafter"/>
</dbReference>
<name>A0A1S0U9X8_LOALO</name>
<evidence type="ECO:0000256" key="3">
    <source>
        <dbReference type="ARBA" id="ARBA00022704"/>
    </source>
</evidence>
<keyword evidence="2" id="KW-0646">Protease inhibitor</keyword>
<keyword evidence="3" id="KW-0789">Thiol protease inhibitor</keyword>
<dbReference type="GO" id="GO:0005615">
    <property type="term" value="C:extracellular space"/>
    <property type="evidence" value="ECO:0007669"/>
    <property type="project" value="TreeGrafter"/>
</dbReference>